<dbReference type="InterPro" id="IPR050250">
    <property type="entry name" value="Macrolide_Exporter_MacB"/>
</dbReference>
<evidence type="ECO:0000313" key="9">
    <source>
        <dbReference type="EMBL" id="ASP28557.1"/>
    </source>
</evidence>
<keyword evidence="2" id="KW-1003">Cell membrane</keyword>
<evidence type="ECO:0000256" key="4">
    <source>
        <dbReference type="ARBA" id="ARBA00022989"/>
    </source>
</evidence>
<accession>A0A222EPV7</accession>
<evidence type="ECO:0000313" key="10">
    <source>
        <dbReference type="Proteomes" id="UP000203229"/>
    </source>
</evidence>
<dbReference type="OrthoDB" id="393409at2"/>
<feature type="transmembrane region" description="Helical" evidence="7">
    <location>
        <begin position="1437"/>
        <end position="1465"/>
    </location>
</feature>
<dbReference type="PANTHER" id="PTHR30572">
    <property type="entry name" value="MEMBRANE COMPONENT OF TRANSPORTER-RELATED"/>
    <property type="match status" value="1"/>
</dbReference>
<feature type="domain" description="ABC3 transporter permease C-terminal" evidence="8">
    <location>
        <begin position="1443"/>
        <end position="1563"/>
    </location>
</feature>
<feature type="transmembrane region" description="Helical" evidence="7">
    <location>
        <begin position="1532"/>
        <end position="1554"/>
    </location>
</feature>
<sequence>MIKKKTKKADNDLNFDSSISFFKNNDNSIDEQSDQIESEESELGFKNKKTKKLRKKSLNSLIIKSGVKQMSKSFASIFFIYLLVVIASSLCFILSLFYDRVDSNLNNLSAKSNLRDFIVDVDQNDKISFNQKELIGGEKILDYSNNDLYQQYLINTLSRKGKFYDENNNVINGNNYFDWSRTESRLFNTVSLNNKDLTTRVITKTGLISSTINDDFEEVVNENNSVDKLVLYESIYKNNQVFSENVNEASKQVVLQYNFAKKNNIELNDIVRFNSDNYGKSFIVKNDQDDLTFGKKNNDINDPINGIDQSKYSDQSWFQVVGFGTSIDFMYSYKNRENPIPNINTEVNAYVSPKVFGLSRVDISKTMSLYSYNPNDSILKAASESDREVSFSCKFFDINNYSEQLIQSLNNEYLRFGNISQKSKKVLYAINDSTYKYFNRISIYNNILFIFKFVSYFFVFLIVAIIIFIVTQFIKRELKDSEKKIGTFKAMGCSKSKLTNFFWILPTLIVFLAVFTSYIAVIFTQNYVLKIATNYLNVNIGNMSFIQFYVFPIMFIFIILIYLICQINTLKYLRRDASSLLFGVTSKPHSRFLYAYKALYTYSKFNKKLHSALFSSSFKKVMATSTVIFISSILLSFLSIVPFVIAQNKQEAFSGLDYKNIIEYNQPVSNNPYTFLKTYNPNKINDYNYNENNKVINDYSEALGNQTSYYTSSPVSKNSNGNLDYDSNTIINDLITGDISRNFYSYNVPVVDQNVKNPQKLLQEIAKLGYSDWKNYSIDYLKLLNKMDISVFTNNETSIKSSSGYQAALNILNRWPDYYNLLTKIEQYYIDYSGGVNSGDTLSNLKKIFNELQLFYSKYNTNLQLSNKNNYYNEKYELNLDNIKKIDFKTLIFNSTNSVYNVKNPNPFSLMVNNEDLALSVENSYKDFNESFKENKLYYDDQEIRSLITEDLDSSTLKKLNTFILIWFWINYANKLGDSIFQSFYSNEPSEVQDNIKNALNKNEDYNFSFNLIPYNKENEETGTMLNGTYSLNNKTYNLKIYGLNPDSTALDMNDANGDNVKSNLFKKINPSFGNAIPIVINNSLAKKLNLDIGNSLYGIKVSKSELVGYKQINSGDGEMSNLKKTIGLDQVKTGLNTFSSDSSNTNKFFSEYKKNYYSIAKDNIGWSNGSDLSNNIAYVCIESSKECLEKDKFDFAVSNISNINDPSKIQQASWNSKISVEKTETNQNFVVVGVQGSYGEPKAWVSNENANRVLGYDEVQKYFFNNYFISEWSNKNYLKSFFNQELFGDFTVEQWESFIDFFNQIVQGWLSDNPKYNSNAKNPFDDFIETFIKLSDDYHDTNGYKKFSSILYTIFQNEYPTFNYKYKKNNIINDNTFSSSKTQEFGDYSTIGLYGKTEIDPNSKSYIFNDGFIKNNILNNQDVEIQKDFLNNVTELLNGLIIIITVIVFSMSFIIIFISSVYIINENSKFIATLKTLGYTNRYLVGQVFMIYFTPILLSVFIGFGTCWGVLKYLFNYLSTNSSSVIPYLFNYQSPLIVFSVIFAIYLFSIYVAQKALSKINPSEVLGDQ</sequence>
<reference evidence="9 10" key="1">
    <citation type="submission" date="2017-07" db="EMBL/GenBank/DDBJ databases">
        <title>Complete genome sequence of Spiroplasma corruscae EC-1 (DSM 19793).</title>
        <authorList>
            <person name="Tsai Y.-M."/>
            <person name="Lo W.-S."/>
            <person name="Kuo C.-H."/>
        </authorList>
    </citation>
    <scope>NUCLEOTIDE SEQUENCE [LARGE SCALE GENOMIC DNA]</scope>
    <source>
        <strain evidence="9 10">EC-1</strain>
    </source>
</reference>
<dbReference type="InterPro" id="IPR003838">
    <property type="entry name" value="ABC3_permease_C"/>
</dbReference>
<gene>
    <name evidence="9" type="ORF">SCORR_v1c07850</name>
</gene>
<feature type="transmembrane region" description="Helical" evidence="7">
    <location>
        <begin position="453"/>
        <end position="474"/>
    </location>
</feature>
<evidence type="ECO:0000256" key="5">
    <source>
        <dbReference type="ARBA" id="ARBA00023136"/>
    </source>
</evidence>
<keyword evidence="3 7" id="KW-0812">Transmembrane</keyword>
<keyword evidence="4 7" id="KW-1133">Transmembrane helix</keyword>
<proteinExistence type="inferred from homology"/>
<evidence type="ECO:0000256" key="3">
    <source>
        <dbReference type="ARBA" id="ARBA00022692"/>
    </source>
</evidence>
<feature type="transmembrane region" description="Helical" evidence="7">
    <location>
        <begin position="501"/>
        <end position="524"/>
    </location>
</feature>
<evidence type="ECO:0000256" key="2">
    <source>
        <dbReference type="ARBA" id="ARBA00022475"/>
    </source>
</evidence>
<evidence type="ECO:0000259" key="8">
    <source>
        <dbReference type="Pfam" id="PF02687"/>
    </source>
</evidence>
<dbReference type="GO" id="GO:0022857">
    <property type="term" value="F:transmembrane transporter activity"/>
    <property type="evidence" value="ECO:0007669"/>
    <property type="project" value="TreeGrafter"/>
</dbReference>
<dbReference type="KEGG" id="scou:SCORR_v1c07850"/>
<keyword evidence="10" id="KW-1185">Reference proteome</keyword>
<protein>
    <submittedName>
        <fullName evidence="9">ABC transporter permease</fullName>
    </submittedName>
</protein>
<evidence type="ECO:0000256" key="7">
    <source>
        <dbReference type="SAM" id="Phobius"/>
    </source>
</evidence>
<feature type="transmembrane region" description="Helical" evidence="7">
    <location>
        <begin position="544"/>
        <end position="565"/>
    </location>
</feature>
<keyword evidence="5 7" id="KW-0472">Membrane</keyword>
<dbReference type="EMBL" id="CP022535">
    <property type="protein sequence ID" value="ASP28557.1"/>
    <property type="molecule type" value="Genomic_DNA"/>
</dbReference>
<dbReference type="PANTHER" id="PTHR30572:SF4">
    <property type="entry name" value="ABC TRANSPORTER PERMEASE YTRF"/>
    <property type="match status" value="1"/>
</dbReference>
<comment type="similarity">
    <text evidence="6">Belongs to the ABC-4 integral membrane protein family.</text>
</comment>
<evidence type="ECO:0000256" key="1">
    <source>
        <dbReference type="ARBA" id="ARBA00004651"/>
    </source>
</evidence>
<evidence type="ECO:0000256" key="6">
    <source>
        <dbReference type="ARBA" id="ARBA00038076"/>
    </source>
</evidence>
<feature type="transmembrane region" description="Helical" evidence="7">
    <location>
        <begin position="1485"/>
        <end position="1512"/>
    </location>
</feature>
<organism evidence="9 10">
    <name type="scientific">Spiroplasma corruscae</name>
    <dbReference type="NCBI Taxonomy" id="216934"/>
    <lineage>
        <taxon>Bacteria</taxon>
        <taxon>Bacillati</taxon>
        <taxon>Mycoplasmatota</taxon>
        <taxon>Mollicutes</taxon>
        <taxon>Entomoplasmatales</taxon>
        <taxon>Spiroplasmataceae</taxon>
        <taxon>Spiroplasma</taxon>
    </lineage>
</organism>
<feature type="domain" description="ABC3 transporter permease C-terminal" evidence="8">
    <location>
        <begin position="457"/>
        <end position="571"/>
    </location>
</feature>
<feature type="transmembrane region" description="Helical" evidence="7">
    <location>
        <begin position="74"/>
        <end position="98"/>
    </location>
</feature>
<dbReference type="Proteomes" id="UP000203229">
    <property type="component" value="Chromosome"/>
</dbReference>
<name>A0A222EPV7_9MOLU</name>
<dbReference type="GO" id="GO:0005886">
    <property type="term" value="C:plasma membrane"/>
    <property type="evidence" value="ECO:0007669"/>
    <property type="project" value="UniProtKB-SubCell"/>
</dbReference>
<feature type="transmembrane region" description="Helical" evidence="7">
    <location>
        <begin position="621"/>
        <end position="645"/>
    </location>
</feature>
<comment type="subcellular location">
    <subcellularLocation>
        <location evidence="1">Cell membrane</location>
        <topology evidence="1">Multi-pass membrane protein</topology>
    </subcellularLocation>
</comment>
<dbReference type="RefSeq" id="WP_094049403.1">
    <property type="nucleotide sequence ID" value="NZ_CP022535.1"/>
</dbReference>
<dbReference type="Pfam" id="PF02687">
    <property type="entry name" value="FtsX"/>
    <property type="match status" value="2"/>
</dbReference>